<keyword evidence="4" id="KW-1185">Reference proteome</keyword>
<dbReference type="Gene3D" id="3.10.180.10">
    <property type="entry name" value="2,3-Dihydroxybiphenyl 1,2-Dioxygenase, domain 1"/>
    <property type="match status" value="2"/>
</dbReference>
<evidence type="ECO:0000259" key="2">
    <source>
        <dbReference type="PROSITE" id="PS51819"/>
    </source>
</evidence>
<comment type="caution">
    <text evidence="3">The sequence shown here is derived from an EMBL/GenBank/DDBJ whole genome shotgun (WGS) entry which is preliminary data.</text>
</comment>
<reference evidence="3 4" key="1">
    <citation type="submission" date="2020-02" db="EMBL/GenBank/DDBJ databases">
        <title>Bacillus aquiflavi sp. nov., isolated from yellow water of strong flavor Chinese baijiu in Yibin region of China.</title>
        <authorList>
            <person name="Xie J."/>
        </authorList>
    </citation>
    <scope>NUCLEOTIDE SEQUENCE [LARGE SCALE GENOMIC DNA]</scope>
    <source>
        <strain evidence="3 4">SA4</strain>
    </source>
</reference>
<evidence type="ECO:0000313" key="4">
    <source>
        <dbReference type="Proteomes" id="UP000481043"/>
    </source>
</evidence>
<accession>A0A6M0Q1G4</accession>
<dbReference type="GO" id="GO:0004462">
    <property type="term" value="F:lactoylglutathione lyase activity"/>
    <property type="evidence" value="ECO:0007669"/>
    <property type="project" value="InterPro"/>
</dbReference>
<proteinExistence type="predicted"/>
<dbReference type="InterPro" id="IPR004360">
    <property type="entry name" value="Glyas_Fos-R_dOase_dom"/>
</dbReference>
<dbReference type="EMBL" id="JAAIWM010000001">
    <property type="protein sequence ID" value="NEY70141.1"/>
    <property type="molecule type" value="Genomic_DNA"/>
</dbReference>
<keyword evidence="1" id="KW-0479">Metal-binding</keyword>
<dbReference type="PROSITE" id="PS00934">
    <property type="entry name" value="GLYOXALASE_I_1"/>
    <property type="match status" value="1"/>
</dbReference>
<dbReference type="PROSITE" id="PS51819">
    <property type="entry name" value="VOC"/>
    <property type="match status" value="2"/>
</dbReference>
<dbReference type="Proteomes" id="UP000481043">
    <property type="component" value="Unassembled WGS sequence"/>
</dbReference>
<dbReference type="PANTHER" id="PTHR43279:SF1">
    <property type="entry name" value="CATECHOL-2,3-DIOXYGENASE"/>
    <property type="match status" value="1"/>
</dbReference>
<evidence type="ECO:0000313" key="3">
    <source>
        <dbReference type="EMBL" id="NEY70141.1"/>
    </source>
</evidence>
<dbReference type="SUPFAM" id="SSF54593">
    <property type="entry name" value="Glyoxalase/Bleomycin resistance protein/Dihydroxybiphenyl dioxygenase"/>
    <property type="match status" value="2"/>
</dbReference>
<dbReference type="Pfam" id="PF00903">
    <property type="entry name" value="Glyoxalase"/>
    <property type="match status" value="2"/>
</dbReference>
<feature type="domain" description="VOC" evidence="2">
    <location>
        <begin position="10"/>
        <end position="127"/>
    </location>
</feature>
<sequence>MKFHESPTTYINQVAIKVQSMERSIQFYVDVIGLKVLKKNRNHTVLTADGIYPLLQLEQPEKVIPKQARSTGLYHFALLVPTRADLADVLHHLIDKGYPLEGASDHLVSEAIYLSDPDGNGIEIYVDRLPETWKWEGEEVVMASKPLNSRELLSYANNVVWKGMPPETIMGHIHLHVSDLTLAREFYCNGLGFTIVSHYGNQALFISSGRYHHHIGLNTWNGIGAPTPDERSVGLEWFSIVFPNMIDLEEAIKRLTALNVGCMKEEGYYKTEDPSGNIIRLIVE</sequence>
<dbReference type="CDD" id="cd07255">
    <property type="entry name" value="VOC_BsCatE_like_N"/>
    <property type="match status" value="1"/>
</dbReference>
<dbReference type="InterPro" id="IPR018146">
    <property type="entry name" value="Glyoxalase_1_CS"/>
</dbReference>
<feature type="domain" description="VOC" evidence="2">
    <location>
        <begin position="169"/>
        <end position="284"/>
    </location>
</feature>
<dbReference type="GO" id="GO:0046872">
    <property type="term" value="F:metal ion binding"/>
    <property type="evidence" value="ECO:0007669"/>
    <property type="project" value="UniProtKB-KW"/>
</dbReference>
<dbReference type="InterPro" id="IPR037523">
    <property type="entry name" value="VOC_core"/>
</dbReference>
<dbReference type="AlphaFoldDB" id="A0A6M0Q1G4"/>
<protein>
    <submittedName>
        <fullName evidence="3">VOC family protein</fullName>
    </submittedName>
</protein>
<dbReference type="InterPro" id="IPR029068">
    <property type="entry name" value="Glyas_Bleomycin-R_OHBP_Dase"/>
</dbReference>
<name>A0A6M0Q1G4_9BACI</name>
<dbReference type="CDD" id="cd16359">
    <property type="entry name" value="VOC_BsCatE_like_C"/>
    <property type="match status" value="1"/>
</dbReference>
<dbReference type="RefSeq" id="WP_163176495.1">
    <property type="nucleotide sequence ID" value="NZ_JAAIWM010000001.1"/>
</dbReference>
<dbReference type="PANTHER" id="PTHR43279">
    <property type="entry name" value="CATECHOL-2,3-DIOXYGENASE"/>
    <property type="match status" value="1"/>
</dbReference>
<organism evidence="3 4">
    <name type="scientific">Bacillus mesophilus</name>
    <dbReference type="NCBI Taxonomy" id="1808955"/>
    <lineage>
        <taxon>Bacteria</taxon>
        <taxon>Bacillati</taxon>
        <taxon>Bacillota</taxon>
        <taxon>Bacilli</taxon>
        <taxon>Bacillales</taxon>
        <taxon>Bacillaceae</taxon>
        <taxon>Bacillus</taxon>
    </lineage>
</organism>
<evidence type="ECO:0000256" key="1">
    <source>
        <dbReference type="ARBA" id="ARBA00022723"/>
    </source>
</evidence>
<gene>
    <name evidence="3" type="ORF">G4D63_00175</name>
</gene>